<dbReference type="PROSITE" id="PS51257">
    <property type="entry name" value="PROKAR_LIPOPROTEIN"/>
    <property type="match status" value="1"/>
</dbReference>
<sequence length="143" mass="14834">MPRWVPLFALILALGGCGRQCDRHIASEPVAAPAAGETAADEMQHPIAPGSENARAADAAADNGSASFCTPEWFAWVQAQLASRQNGDLAQLYPSGLPPVGSSEWFEAVTTLTGANLDGTVPGSTAWCEAIQKRLSANGTEAP</sequence>
<proteinExistence type="predicted"/>
<dbReference type="Proteomes" id="UP001321520">
    <property type="component" value="Chromosome"/>
</dbReference>
<dbReference type="EMBL" id="CP098023">
    <property type="protein sequence ID" value="WKD50570.1"/>
    <property type="molecule type" value="Genomic_DNA"/>
</dbReference>
<name>A0ABY9EGM6_9GAMM</name>
<gene>
    <name evidence="1" type="ORF">M8T91_03850</name>
</gene>
<evidence type="ECO:0000313" key="1">
    <source>
        <dbReference type="EMBL" id="WKD50570.1"/>
    </source>
</evidence>
<reference evidence="1 2" key="1">
    <citation type="submission" date="2022-05" db="EMBL/GenBank/DDBJ databases">
        <title>Microbulbifer sp. nov., isolated from sponge.</title>
        <authorList>
            <person name="Gao L."/>
        </authorList>
    </citation>
    <scope>NUCLEOTIDE SEQUENCE [LARGE SCALE GENOMIC DNA]</scope>
    <source>
        <strain evidence="1 2">MI-G</strain>
    </source>
</reference>
<keyword evidence="2" id="KW-1185">Reference proteome</keyword>
<evidence type="ECO:0000313" key="2">
    <source>
        <dbReference type="Proteomes" id="UP001321520"/>
    </source>
</evidence>
<dbReference type="RefSeq" id="WP_301416985.1">
    <property type="nucleotide sequence ID" value="NZ_CP098023.1"/>
</dbReference>
<accession>A0ABY9EGM6</accession>
<evidence type="ECO:0008006" key="3">
    <source>
        <dbReference type="Google" id="ProtNLM"/>
    </source>
</evidence>
<organism evidence="1 2">
    <name type="scientific">Microbulbifer spongiae</name>
    <dbReference type="NCBI Taxonomy" id="2944933"/>
    <lineage>
        <taxon>Bacteria</taxon>
        <taxon>Pseudomonadati</taxon>
        <taxon>Pseudomonadota</taxon>
        <taxon>Gammaproteobacteria</taxon>
        <taxon>Cellvibrionales</taxon>
        <taxon>Microbulbiferaceae</taxon>
        <taxon>Microbulbifer</taxon>
    </lineage>
</organism>
<protein>
    <recommendedName>
        <fullName evidence="3">Lipoprotein</fullName>
    </recommendedName>
</protein>